<dbReference type="STRING" id="742726.HMPREF9448_01381"/>
<evidence type="ECO:0000256" key="1">
    <source>
        <dbReference type="SAM" id="MobiDB-lite"/>
    </source>
</evidence>
<proteinExistence type="predicted"/>
<protein>
    <submittedName>
        <fullName evidence="2">Uncharacterized protein</fullName>
    </submittedName>
</protein>
<accession>K0XM35</accession>
<dbReference type="EMBL" id="ADLE01000008">
    <property type="protein sequence ID" value="EJZ64895.1"/>
    <property type="molecule type" value="Genomic_DNA"/>
</dbReference>
<dbReference type="RefSeq" id="WP_008861843.1">
    <property type="nucleotide sequence ID" value="NZ_CAXSYG010000005.1"/>
</dbReference>
<evidence type="ECO:0000313" key="3">
    <source>
        <dbReference type="Proteomes" id="UP000006044"/>
    </source>
</evidence>
<sequence>MGNIEKIIQAIDIQLIQKNKPYMLLAEANRLLTFTRLIADNKALKKIVESGLIPHAYQTQKSPKQWKIPLSEKGKAEKEKLDRQNKQRAKENQHTIQTQISDQPTLCCPFCGYTGIIPEQFRSEPCLICPKYQARNGFGGMNNENQIFYLDENENLIGYMNY</sequence>
<dbReference type="HOGENOM" id="CLU_1632130_0_0_10"/>
<evidence type="ECO:0000313" key="2">
    <source>
        <dbReference type="EMBL" id="EJZ64895.1"/>
    </source>
</evidence>
<keyword evidence="3" id="KW-1185">Reference proteome</keyword>
<feature type="region of interest" description="Disordered" evidence="1">
    <location>
        <begin position="63"/>
        <end position="96"/>
    </location>
</feature>
<organism evidence="2 3">
    <name type="scientific">Barnesiella intestinihominis YIT 11860</name>
    <dbReference type="NCBI Taxonomy" id="742726"/>
    <lineage>
        <taxon>Bacteria</taxon>
        <taxon>Pseudomonadati</taxon>
        <taxon>Bacteroidota</taxon>
        <taxon>Bacteroidia</taxon>
        <taxon>Bacteroidales</taxon>
        <taxon>Barnesiellaceae</taxon>
        <taxon>Barnesiella</taxon>
    </lineage>
</organism>
<reference evidence="2 3" key="1">
    <citation type="submission" date="2012-08" db="EMBL/GenBank/DDBJ databases">
        <title>The Genome Sequence of Barnesiella intestinihominis YIT 11860.</title>
        <authorList>
            <consortium name="The Broad Institute Genome Sequencing Platform"/>
            <person name="Earl A."/>
            <person name="Ward D."/>
            <person name="Feldgarden M."/>
            <person name="Gevers D."/>
            <person name="Morotomi M."/>
            <person name="Walker B."/>
            <person name="Young S.K."/>
            <person name="Zeng Q."/>
            <person name="Gargeya S."/>
            <person name="Fitzgerald M."/>
            <person name="Haas B."/>
            <person name="Abouelleil A."/>
            <person name="Alvarado L."/>
            <person name="Arachchi H.M."/>
            <person name="Berlin A.M."/>
            <person name="Chapman S.B."/>
            <person name="Goldberg J."/>
            <person name="Griggs A."/>
            <person name="Gujja S."/>
            <person name="Hansen M."/>
            <person name="Howarth C."/>
            <person name="Imamovic A."/>
            <person name="Larimer J."/>
            <person name="McCowen C."/>
            <person name="Montmayeur A."/>
            <person name="Murphy C."/>
            <person name="Neiman D."/>
            <person name="Pearson M."/>
            <person name="Priest M."/>
            <person name="Roberts A."/>
            <person name="Saif S."/>
            <person name="Shea T."/>
            <person name="Sisk P."/>
            <person name="Sykes S."/>
            <person name="Wortman J."/>
            <person name="Nusbaum C."/>
            <person name="Birren B."/>
        </authorList>
    </citation>
    <scope>NUCLEOTIDE SEQUENCE [LARGE SCALE GENOMIC DNA]</scope>
    <source>
        <strain evidence="2 3">YIT 11860</strain>
    </source>
</reference>
<gene>
    <name evidence="2" type="ORF">HMPREF9448_01381</name>
</gene>
<dbReference type="Proteomes" id="UP000006044">
    <property type="component" value="Unassembled WGS sequence"/>
</dbReference>
<feature type="compositionally biased region" description="Basic and acidic residues" evidence="1">
    <location>
        <begin position="70"/>
        <end position="93"/>
    </location>
</feature>
<dbReference type="OrthoDB" id="1083221at2"/>
<dbReference type="GeneID" id="77848655"/>
<name>K0XM35_9BACT</name>
<comment type="caution">
    <text evidence="2">The sequence shown here is derived from an EMBL/GenBank/DDBJ whole genome shotgun (WGS) entry which is preliminary data.</text>
</comment>
<dbReference type="AlphaFoldDB" id="K0XM35"/>